<proteinExistence type="predicted"/>
<accession>A0A8D8AL96</accession>
<evidence type="ECO:0000313" key="2">
    <source>
        <dbReference type="EMBL" id="CAG6459137.1"/>
    </source>
</evidence>
<reference evidence="2" key="1">
    <citation type="submission" date="2021-05" db="EMBL/GenBank/DDBJ databases">
        <authorList>
            <person name="Alioto T."/>
            <person name="Alioto T."/>
            <person name="Gomez Garrido J."/>
        </authorList>
    </citation>
    <scope>NUCLEOTIDE SEQUENCE</scope>
</reference>
<dbReference type="AlphaFoldDB" id="A0A8D8AL96"/>
<dbReference type="PROSITE" id="PS51257">
    <property type="entry name" value="PROKAR_LIPOPROTEIN"/>
    <property type="match status" value="1"/>
</dbReference>
<name>A0A8D8AL96_CULPI</name>
<sequence>MKTFPSRSCPSSWSQSGSACSRSFWWCLAWPTTSRTGSASSSRWPTLTLATRARWTTRTWSTKRSSSGCSTVCGTICGCRGSGWARVVPATTAATGTCHRRPSAKARCVTGR</sequence>
<dbReference type="EMBL" id="HBUE01036918">
    <property type="protein sequence ID" value="CAG6459137.1"/>
    <property type="molecule type" value="Transcribed_RNA"/>
</dbReference>
<feature type="region of interest" description="Disordered" evidence="1">
    <location>
        <begin position="1"/>
        <end position="20"/>
    </location>
</feature>
<protein>
    <submittedName>
        <fullName evidence="2">(northern house mosquito) hypothetical protein</fullName>
    </submittedName>
</protein>
<organism evidence="2">
    <name type="scientific">Culex pipiens</name>
    <name type="common">House mosquito</name>
    <dbReference type="NCBI Taxonomy" id="7175"/>
    <lineage>
        <taxon>Eukaryota</taxon>
        <taxon>Metazoa</taxon>
        <taxon>Ecdysozoa</taxon>
        <taxon>Arthropoda</taxon>
        <taxon>Hexapoda</taxon>
        <taxon>Insecta</taxon>
        <taxon>Pterygota</taxon>
        <taxon>Neoptera</taxon>
        <taxon>Endopterygota</taxon>
        <taxon>Diptera</taxon>
        <taxon>Nematocera</taxon>
        <taxon>Culicoidea</taxon>
        <taxon>Culicidae</taxon>
        <taxon>Culicinae</taxon>
        <taxon>Culicini</taxon>
        <taxon>Culex</taxon>
        <taxon>Culex</taxon>
    </lineage>
</organism>
<evidence type="ECO:0000256" key="1">
    <source>
        <dbReference type="SAM" id="MobiDB-lite"/>
    </source>
</evidence>